<feature type="region of interest" description="Disordered" evidence="7">
    <location>
        <begin position="339"/>
        <end position="361"/>
    </location>
</feature>
<evidence type="ECO:0000256" key="7">
    <source>
        <dbReference type="SAM" id="MobiDB-lite"/>
    </source>
</evidence>
<feature type="transmembrane region" description="Helical" evidence="8">
    <location>
        <begin position="88"/>
        <end position="106"/>
    </location>
</feature>
<comment type="subcellular location">
    <subcellularLocation>
        <location evidence="1">Cell membrane</location>
        <topology evidence="1">Multi-pass membrane protein</topology>
    </subcellularLocation>
</comment>
<feature type="transmembrane region" description="Helical" evidence="8">
    <location>
        <begin position="53"/>
        <end position="76"/>
    </location>
</feature>
<evidence type="ECO:0000256" key="2">
    <source>
        <dbReference type="ARBA" id="ARBA00022475"/>
    </source>
</evidence>
<dbReference type="InterPro" id="IPR000276">
    <property type="entry name" value="GPCR_Rhodpsn"/>
</dbReference>
<feature type="transmembrane region" description="Helical" evidence="8">
    <location>
        <begin position="290"/>
        <end position="309"/>
    </location>
</feature>
<dbReference type="Ensembl" id="ENSMZET00005006579.1">
    <property type="protein sequence ID" value="ENSMZEP00005006289.1"/>
    <property type="gene ID" value="ENSMZEG00005004853.1"/>
</dbReference>
<evidence type="ECO:0000256" key="1">
    <source>
        <dbReference type="ARBA" id="ARBA00004651"/>
    </source>
</evidence>
<dbReference type="Proteomes" id="UP000265160">
    <property type="component" value="LG1"/>
</dbReference>
<feature type="compositionally biased region" description="Basic and acidic residues" evidence="7">
    <location>
        <begin position="344"/>
        <end position="359"/>
    </location>
</feature>
<dbReference type="InterPro" id="IPR017452">
    <property type="entry name" value="GPCR_Rhodpsn_7TM"/>
</dbReference>
<feature type="transmembrane region" description="Helical" evidence="8">
    <location>
        <begin position="126"/>
        <end position="146"/>
    </location>
</feature>
<dbReference type="GO" id="GO:0004930">
    <property type="term" value="F:G protein-coupled receptor activity"/>
    <property type="evidence" value="ECO:0007669"/>
    <property type="project" value="InterPro"/>
</dbReference>
<dbReference type="GO" id="GO:0032870">
    <property type="term" value="P:cellular response to hormone stimulus"/>
    <property type="evidence" value="ECO:0007669"/>
    <property type="project" value="TreeGrafter"/>
</dbReference>
<evidence type="ECO:0000259" key="9">
    <source>
        <dbReference type="PROSITE" id="PS50262"/>
    </source>
</evidence>
<keyword evidence="3 8" id="KW-0812">Transmembrane</keyword>
<keyword evidence="2" id="KW-1003">Cell membrane</keyword>
<dbReference type="PANTHER" id="PTHR24241:SF69">
    <property type="entry name" value="GONADOTROPIN-RELEASING HORMONE II RECEPTOR-RELATED"/>
    <property type="match status" value="1"/>
</dbReference>
<keyword evidence="11" id="KW-1185">Reference proteome</keyword>
<dbReference type="Pfam" id="PF00001">
    <property type="entry name" value="7tm_1"/>
    <property type="match status" value="1"/>
</dbReference>
<evidence type="ECO:0000256" key="4">
    <source>
        <dbReference type="ARBA" id="ARBA00022989"/>
    </source>
</evidence>
<evidence type="ECO:0000256" key="5">
    <source>
        <dbReference type="ARBA" id="ARBA00023136"/>
    </source>
</evidence>
<evidence type="ECO:0000313" key="10">
    <source>
        <dbReference type="Ensembl" id="ENSMZEP00005006289.1"/>
    </source>
</evidence>
<reference evidence="10 11" key="1">
    <citation type="journal article" date="2014" name="Nature">
        <title>The genomic substrate for adaptive radiation in African cichlid fish.</title>
        <authorList>
            <person name="Brawand D."/>
            <person name="Wagner C.E."/>
            <person name="Li Y.I."/>
            <person name="Malinsky M."/>
            <person name="Keller I."/>
            <person name="Fan S."/>
            <person name="Simakov O."/>
            <person name="Ng A.Y."/>
            <person name="Lim Z.W."/>
            <person name="Bezault E."/>
            <person name="Turner-Maier J."/>
            <person name="Johnson J."/>
            <person name="Alcazar R."/>
            <person name="Noh H.J."/>
            <person name="Russell P."/>
            <person name="Aken B."/>
            <person name="Alfoldi J."/>
            <person name="Amemiya C."/>
            <person name="Azzouzi N."/>
            <person name="Baroiller J.F."/>
            <person name="Barloy-Hubler F."/>
            <person name="Berlin A."/>
            <person name="Bloomquist R."/>
            <person name="Carleton K.L."/>
            <person name="Conte M.A."/>
            <person name="D'Cotta H."/>
            <person name="Eshel O."/>
            <person name="Gaffney L."/>
            <person name="Galibert F."/>
            <person name="Gante H.F."/>
            <person name="Gnerre S."/>
            <person name="Greuter L."/>
            <person name="Guyon R."/>
            <person name="Haddad N.S."/>
            <person name="Haerty W."/>
            <person name="Harris R.M."/>
            <person name="Hofmann H.A."/>
            <person name="Hourlier T."/>
            <person name="Hulata G."/>
            <person name="Jaffe D.B."/>
            <person name="Lara M."/>
            <person name="Lee A.P."/>
            <person name="MacCallum I."/>
            <person name="Mwaiko S."/>
            <person name="Nikaido M."/>
            <person name="Nishihara H."/>
            <person name="Ozouf-Costaz C."/>
            <person name="Penman D.J."/>
            <person name="Przybylski D."/>
            <person name="Rakotomanga M."/>
            <person name="Renn S.C.P."/>
            <person name="Ribeiro F.J."/>
            <person name="Ron M."/>
            <person name="Salzburger W."/>
            <person name="Sanchez-Pulido L."/>
            <person name="Santos M.E."/>
            <person name="Searle S."/>
            <person name="Sharpe T."/>
            <person name="Swofford R."/>
            <person name="Tan F.J."/>
            <person name="Williams L."/>
            <person name="Young S."/>
            <person name="Yin S."/>
            <person name="Okada N."/>
            <person name="Kocher T.D."/>
            <person name="Miska E.A."/>
            <person name="Lander E.S."/>
            <person name="Venkatesh B."/>
            <person name="Fernald R.D."/>
            <person name="Meyer A."/>
            <person name="Ponting C.P."/>
            <person name="Streelman J.T."/>
            <person name="Lindblad-Toh K."/>
            <person name="Seehausen O."/>
            <person name="Di Palma F."/>
        </authorList>
    </citation>
    <scope>NUCLEOTIDE SEQUENCE</scope>
</reference>
<accession>A0A3P9B8Q2</accession>
<evidence type="ECO:0000256" key="8">
    <source>
        <dbReference type="SAM" id="Phobius"/>
    </source>
</evidence>
<keyword evidence="4 8" id="KW-1133">Transmembrane helix</keyword>
<proteinExistence type="predicted"/>
<dbReference type="GeneTree" id="ENSGT01130000278263"/>
<sequence>MNGSSCCDPAAVMYQQRSGLDLNASCEWPDPHCNWTSVDGALQLPTFSTAAKIRVIVTFILCGISTFCNLAVLWAANGHKRKSHVRVLIINLTAADLLVTFIVMPVDAVWNITVQWLAGDLACRFLMFLKLQAMYSCAFVTVVISLDRQSAILNPLGIAMVRKRNRVMLMVAWIMSALLSIPQMFIFHNVTITYPANFTQCTTRGSFVTHWQETAYNMFTFCCLFLLPLVIMIISTSPLLKNNIPKARMRTLKMSIVIVICFIVCWTPYYLLGLWYWFFPDDLEGKVSHSLTHILFIFGLFNKGLRNCYRKAAVMSSLETNAVIMESLKCTGSVLPSKRGMTSGEKDFSSEQAEAKSTDNIRQAGHRLPRQMLITLGGDLRTGEEKPSELAEVVLR</sequence>
<dbReference type="SUPFAM" id="SSF81321">
    <property type="entry name" value="Family A G protein-coupled receptor-like"/>
    <property type="match status" value="1"/>
</dbReference>
<feature type="transmembrane region" description="Helical" evidence="8">
    <location>
        <begin position="256"/>
        <end position="278"/>
    </location>
</feature>
<reference evidence="10" key="3">
    <citation type="submission" date="2025-09" db="UniProtKB">
        <authorList>
            <consortium name="Ensembl"/>
        </authorList>
    </citation>
    <scope>IDENTIFICATION</scope>
</reference>
<reference evidence="10" key="2">
    <citation type="submission" date="2025-08" db="UniProtKB">
        <authorList>
            <consortium name="Ensembl"/>
        </authorList>
    </citation>
    <scope>IDENTIFICATION</scope>
</reference>
<evidence type="ECO:0000313" key="11">
    <source>
        <dbReference type="Proteomes" id="UP000265160"/>
    </source>
</evidence>
<keyword evidence="5 8" id="KW-0472">Membrane</keyword>
<dbReference type="PANTHER" id="PTHR24241">
    <property type="entry name" value="NEUROPEPTIDE RECEPTOR-RELATED G-PROTEIN COUPLED RECEPTOR"/>
    <property type="match status" value="1"/>
</dbReference>
<feature type="transmembrane region" description="Helical" evidence="8">
    <location>
        <begin position="215"/>
        <end position="235"/>
    </location>
</feature>
<dbReference type="PROSITE" id="PS50262">
    <property type="entry name" value="G_PROTEIN_RECEP_F1_2"/>
    <property type="match status" value="1"/>
</dbReference>
<dbReference type="Gene3D" id="1.20.1070.10">
    <property type="entry name" value="Rhodopsin 7-helix transmembrane proteins"/>
    <property type="match status" value="1"/>
</dbReference>
<dbReference type="GO" id="GO:0042277">
    <property type="term" value="F:peptide binding"/>
    <property type="evidence" value="ECO:0007669"/>
    <property type="project" value="TreeGrafter"/>
</dbReference>
<feature type="transmembrane region" description="Helical" evidence="8">
    <location>
        <begin position="167"/>
        <end position="187"/>
    </location>
</feature>
<dbReference type="STRING" id="106582.ENSMZEP00005006289"/>
<evidence type="ECO:0000256" key="3">
    <source>
        <dbReference type="ARBA" id="ARBA00022692"/>
    </source>
</evidence>
<organism evidence="10 11">
    <name type="scientific">Maylandia zebra</name>
    <name type="common">zebra mbuna</name>
    <dbReference type="NCBI Taxonomy" id="106582"/>
    <lineage>
        <taxon>Eukaryota</taxon>
        <taxon>Metazoa</taxon>
        <taxon>Chordata</taxon>
        <taxon>Craniata</taxon>
        <taxon>Vertebrata</taxon>
        <taxon>Euteleostomi</taxon>
        <taxon>Actinopterygii</taxon>
        <taxon>Neopterygii</taxon>
        <taxon>Teleostei</taxon>
        <taxon>Neoteleostei</taxon>
        <taxon>Acanthomorphata</taxon>
        <taxon>Ovalentaria</taxon>
        <taxon>Cichlomorphae</taxon>
        <taxon>Cichliformes</taxon>
        <taxon>Cichlidae</taxon>
        <taxon>African cichlids</taxon>
        <taxon>Pseudocrenilabrinae</taxon>
        <taxon>Haplochromini</taxon>
        <taxon>Maylandia</taxon>
        <taxon>Maylandia zebra complex</taxon>
    </lineage>
</organism>
<dbReference type="GO" id="GO:0005886">
    <property type="term" value="C:plasma membrane"/>
    <property type="evidence" value="ECO:0007669"/>
    <property type="project" value="UniProtKB-SubCell"/>
</dbReference>
<dbReference type="PRINTS" id="PR00237">
    <property type="entry name" value="GPCRRHODOPSN"/>
</dbReference>
<dbReference type="AlphaFoldDB" id="A0A3P9B8Q2"/>
<feature type="domain" description="G-protein coupled receptors family 1 profile" evidence="9">
    <location>
        <begin position="68"/>
        <end position="310"/>
    </location>
</feature>
<name>A0A3P9B8Q2_9CICH</name>
<protein>
    <recommendedName>
        <fullName evidence="9">G-protein coupled receptors family 1 profile domain-containing protein</fullName>
    </recommendedName>
</protein>
<evidence type="ECO:0000256" key="6">
    <source>
        <dbReference type="ARBA" id="ARBA00023170"/>
    </source>
</evidence>
<keyword evidence="6" id="KW-0675">Receptor</keyword>